<keyword evidence="4" id="KW-0804">Transcription</keyword>
<evidence type="ECO:0000313" key="8">
    <source>
        <dbReference type="EMBL" id="CAA9262193.1"/>
    </source>
</evidence>
<dbReference type="SUPFAM" id="SSF52172">
    <property type="entry name" value="CheY-like"/>
    <property type="match status" value="1"/>
</dbReference>
<evidence type="ECO:0000256" key="4">
    <source>
        <dbReference type="ARBA" id="ARBA00023163"/>
    </source>
</evidence>
<dbReference type="SMART" id="SM00421">
    <property type="entry name" value="HTH_LUXR"/>
    <property type="match status" value="1"/>
</dbReference>
<feature type="domain" description="HTH luxR-type" evidence="6">
    <location>
        <begin position="147"/>
        <end position="212"/>
    </location>
</feature>
<dbReference type="PROSITE" id="PS50110">
    <property type="entry name" value="RESPONSE_REGULATORY"/>
    <property type="match status" value="1"/>
</dbReference>
<keyword evidence="1 5" id="KW-0597">Phosphoprotein</keyword>
<feature type="modified residue" description="4-aspartylphosphate" evidence="5">
    <location>
        <position position="58"/>
    </location>
</feature>
<dbReference type="InterPro" id="IPR039420">
    <property type="entry name" value="WalR-like"/>
</dbReference>
<dbReference type="PANTHER" id="PTHR43214:SF24">
    <property type="entry name" value="TRANSCRIPTIONAL REGULATORY PROTEIN NARL-RELATED"/>
    <property type="match status" value="1"/>
</dbReference>
<dbReference type="InterPro" id="IPR000792">
    <property type="entry name" value="Tscrpt_reg_LuxR_C"/>
</dbReference>
<dbReference type="GO" id="GO:0006355">
    <property type="term" value="P:regulation of DNA-templated transcription"/>
    <property type="evidence" value="ECO:0007669"/>
    <property type="project" value="InterPro"/>
</dbReference>
<evidence type="ECO:0000256" key="1">
    <source>
        <dbReference type="ARBA" id="ARBA00022553"/>
    </source>
</evidence>
<evidence type="ECO:0000259" key="7">
    <source>
        <dbReference type="PROSITE" id="PS50110"/>
    </source>
</evidence>
<gene>
    <name evidence="8" type="ORF">AVDCRST_MAG76-2883</name>
</gene>
<dbReference type="PRINTS" id="PR00038">
    <property type="entry name" value="HTHLUXR"/>
</dbReference>
<organism evidence="8">
    <name type="scientific">uncultured Acidimicrobiales bacterium</name>
    <dbReference type="NCBI Taxonomy" id="310071"/>
    <lineage>
        <taxon>Bacteria</taxon>
        <taxon>Bacillati</taxon>
        <taxon>Actinomycetota</taxon>
        <taxon>Acidimicrobiia</taxon>
        <taxon>Acidimicrobiales</taxon>
        <taxon>environmental samples</taxon>
    </lineage>
</organism>
<dbReference type="EMBL" id="CADCSZ010000173">
    <property type="protein sequence ID" value="CAA9262193.1"/>
    <property type="molecule type" value="Genomic_DNA"/>
</dbReference>
<dbReference type="Pfam" id="PF00196">
    <property type="entry name" value="GerE"/>
    <property type="match status" value="1"/>
</dbReference>
<evidence type="ECO:0000256" key="2">
    <source>
        <dbReference type="ARBA" id="ARBA00023015"/>
    </source>
</evidence>
<reference evidence="8" key="1">
    <citation type="submission" date="2020-02" db="EMBL/GenBank/DDBJ databases">
        <authorList>
            <person name="Meier V. D."/>
        </authorList>
    </citation>
    <scope>NUCLEOTIDE SEQUENCE</scope>
    <source>
        <strain evidence="8">AVDCRST_MAG76</strain>
    </source>
</reference>
<dbReference type="CDD" id="cd06170">
    <property type="entry name" value="LuxR_C_like"/>
    <property type="match status" value="1"/>
</dbReference>
<dbReference type="InterPro" id="IPR011006">
    <property type="entry name" value="CheY-like_superfamily"/>
</dbReference>
<accession>A0A6J4IXG4</accession>
<dbReference type="AlphaFoldDB" id="A0A6J4IXG4"/>
<dbReference type="SMART" id="SM00448">
    <property type="entry name" value="REC"/>
    <property type="match status" value="1"/>
</dbReference>
<dbReference type="Gene3D" id="3.40.50.2300">
    <property type="match status" value="1"/>
</dbReference>
<protein>
    <submittedName>
        <fullName evidence="8">Two-component transcriptional response regulator, LuxR family</fullName>
    </submittedName>
</protein>
<sequence length="219" mass="23311">MTGKRWRVLIADDHPIVREGLRAILAVLPDFELVGEATTGIEAVEGAETTQPDLVVMDLHMPDLDGVEATRQLVAASPGVAVLVLTMHDDDGMLIAALQAGARGYLLKGAGHNEIAQSLRSVVVGGAAFGVGVADSVLLRLTGRAQPQSAFPQLTRRELEVLDLLAGGTGNQEIARELWLSAKTVRNHVANIVAKLEVSDRFHAIVLARDAGLGRKRPQ</sequence>
<keyword evidence="2" id="KW-0805">Transcription regulation</keyword>
<dbReference type="Pfam" id="PF00072">
    <property type="entry name" value="Response_reg"/>
    <property type="match status" value="1"/>
</dbReference>
<name>A0A6J4IXG4_9ACTN</name>
<dbReference type="InterPro" id="IPR058245">
    <property type="entry name" value="NreC/VraR/RcsB-like_REC"/>
</dbReference>
<dbReference type="GO" id="GO:0000160">
    <property type="term" value="P:phosphorelay signal transduction system"/>
    <property type="evidence" value="ECO:0007669"/>
    <property type="project" value="InterPro"/>
</dbReference>
<dbReference type="CDD" id="cd17535">
    <property type="entry name" value="REC_NarL-like"/>
    <property type="match status" value="1"/>
</dbReference>
<dbReference type="InterPro" id="IPR001789">
    <property type="entry name" value="Sig_transdc_resp-reg_receiver"/>
</dbReference>
<dbReference type="SUPFAM" id="SSF46894">
    <property type="entry name" value="C-terminal effector domain of the bipartite response regulators"/>
    <property type="match status" value="1"/>
</dbReference>
<dbReference type="PROSITE" id="PS50043">
    <property type="entry name" value="HTH_LUXR_2"/>
    <property type="match status" value="1"/>
</dbReference>
<keyword evidence="3" id="KW-0238">DNA-binding</keyword>
<dbReference type="InterPro" id="IPR016032">
    <property type="entry name" value="Sig_transdc_resp-reg_C-effctor"/>
</dbReference>
<evidence type="ECO:0000256" key="3">
    <source>
        <dbReference type="ARBA" id="ARBA00023125"/>
    </source>
</evidence>
<dbReference type="PROSITE" id="PS00622">
    <property type="entry name" value="HTH_LUXR_1"/>
    <property type="match status" value="1"/>
</dbReference>
<dbReference type="PANTHER" id="PTHR43214">
    <property type="entry name" value="TWO-COMPONENT RESPONSE REGULATOR"/>
    <property type="match status" value="1"/>
</dbReference>
<proteinExistence type="predicted"/>
<dbReference type="GO" id="GO:0003677">
    <property type="term" value="F:DNA binding"/>
    <property type="evidence" value="ECO:0007669"/>
    <property type="project" value="UniProtKB-KW"/>
</dbReference>
<feature type="domain" description="Response regulatory" evidence="7">
    <location>
        <begin position="7"/>
        <end position="123"/>
    </location>
</feature>
<evidence type="ECO:0000259" key="6">
    <source>
        <dbReference type="PROSITE" id="PS50043"/>
    </source>
</evidence>
<evidence type="ECO:0000256" key="5">
    <source>
        <dbReference type="PROSITE-ProRule" id="PRU00169"/>
    </source>
</evidence>